<accession>A0A0K0D921</accession>
<organism evidence="2 3">
    <name type="scientific">Angiostrongylus cantonensis</name>
    <name type="common">Rat lungworm</name>
    <dbReference type="NCBI Taxonomy" id="6313"/>
    <lineage>
        <taxon>Eukaryota</taxon>
        <taxon>Metazoa</taxon>
        <taxon>Ecdysozoa</taxon>
        <taxon>Nematoda</taxon>
        <taxon>Chromadorea</taxon>
        <taxon>Rhabditida</taxon>
        <taxon>Rhabditina</taxon>
        <taxon>Rhabditomorpha</taxon>
        <taxon>Strongyloidea</taxon>
        <taxon>Metastrongylidae</taxon>
        <taxon>Angiostrongylus</taxon>
    </lineage>
</organism>
<reference evidence="3" key="2">
    <citation type="submission" date="2017-02" db="UniProtKB">
        <authorList>
            <consortium name="WormBaseParasite"/>
        </authorList>
    </citation>
    <scope>IDENTIFICATION</scope>
</reference>
<protein>
    <submittedName>
        <fullName evidence="3">Sec1 family domain-containing protein 1</fullName>
    </submittedName>
</protein>
<evidence type="ECO:0000313" key="3">
    <source>
        <dbReference type="WBParaSite" id="ACAC_0000657201-mRNA-1"/>
    </source>
</evidence>
<dbReference type="Pfam" id="PF00995">
    <property type="entry name" value="Sec1"/>
    <property type="match status" value="1"/>
</dbReference>
<dbReference type="GO" id="GO:0016192">
    <property type="term" value="P:vesicle-mediated transport"/>
    <property type="evidence" value="ECO:0007669"/>
    <property type="project" value="InterPro"/>
</dbReference>
<name>A0A0K0D921_ANGCA</name>
<dbReference type="InterPro" id="IPR036045">
    <property type="entry name" value="Sec1-like_sf"/>
</dbReference>
<dbReference type="InterPro" id="IPR043127">
    <property type="entry name" value="Sec-1-like_dom3a"/>
</dbReference>
<comment type="similarity">
    <text evidence="1">Belongs to the STXBP/unc-18/SEC1 family.</text>
</comment>
<dbReference type="WBParaSite" id="ACAC_0000657201-mRNA-1">
    <property type="protein sequence ID" value="ACAC_0000657201-mRNA-1"/>
    <property type="gene ID" value="ACAC_0000657201"/>
</dbReference>
<dbReference type="AlphaFoldDB" id="A0A0K0D921"/>
<dbReference type="PANTHER" id="PTHR11679">
    <property type="entry name" value="VESICLE PROTEIN SORTING-ASSOCIATED"/>
    <property type="match status" value="1"/>
</dbReference>
<dbReference type="InterPro" id="IPR043154">
    <property type="entry name" value="Sec-1-like_dom1"/>
</dbReference>
<proteinExistence type="inferred from homology"/>
<dbReference type="SUPFAM" id="SSF56815">
    <property type="entry name" value="Sec1/munc18-like (SM) proteins"/>
    <property type="match status" value="1"/>
</dbReference>
<sequence length="430" mass="49905">MRQGYLISPKKFEERVISVITCFDYGENASEMTPTESNGQSPEVNVIWQHNRRLLLECLDALEGEKTIIWDRSLMQRANLVNTPYAIFFLAPTLTALDGLCAYIDKVKPDTKTLFVVFFIPETWYVVREKLKELNEGKKLPNRSVKQYTRVFFSTGSALSPYVSYRLHGYRVMVMLCHCRIVNYRPGVNILYLSWMCQFFSSYDPYHRLLISGDWTHLHRCAVAIHQLMALCSQTIPIYSRGKWAQDISRMVYKMGPCNGVRPFFSPSHTLQEPLSPTLHLNRLVIIDRWVDPLTPFLHQLTYGGILDEMYGISMVGSIKVPLAAFENNNEIDPSEMKEIHLNDELFCRLKHVHINAIGFELAKILSEIKEDEQIDRDRMSVAEYQVLVKKMPKILHRKKLCGVHMRLAEMARSHLYEVFADYIRVEKGN</sequence>
<reference evidence="2" key="1">
    <citation type="submission" date="2012-09" db="EMBL/GenBank/DDBJ databases">
        <authorList>
            <person name="Martin A.A."/>
        </authorList>
    </citation>
    <scope>NUCLEOTIDE SEQUENCE</scope>
</reference>
<dbReference type="STRING" id="6313.A0A0K0D921"/>
<evidence type="ECO:0000256" key="1">
    <source>
        <dbReference type="ARBA" id="ARBA00009884"/>
    </source>
</evidence>
<dbReference type="Gene3D" id="3.90.830.10">
    <property type="entry name" value="Syntaxin Binding Protein 1, Chain A, domain 2"/>
    <property type="match status" value="1"/>
</dbReference>
<dbReference type="Proteomes" id="UP000035642">
    <property type="component" value="Unassembled WGS sequence"/>
</dbReference>
<dbReference type="InterPro" id="IPR001619">
    <property type="entry name" value="Sec1-like"/>
</dbReference>
<evidence type="ECO:0000313" key="2">
    <source>
        <dbReference type="Proteomes" id="UP000035642"/>
    </source>
</evidence>
<keyword evidence="2" id="KW-1185">Reference proteome</keyword>
<dbReference type="Gene3D" id="3.40.50.2060">
    <property type="match status" value="1"/>
</dbReference>